<name>A0A1F7YXJ4_9BACT</name>
<dbReference type="AlphaFoldDB" id="A0A1F7YXJ4"/>
<protein>
    <recommendedName>
        <fullName evidence="4">GDT1 family protein</fullName>
    </recommendedName>
</protein>
<evidence type="ECO:0000256" key="1">
    <source>
        <dbReference type="SAM" id="Phobius"/>
    </source>
</evidence>
<feature type="transmembrane region" description="Helical" evidence="1">
    <location>
        <begin position="40"/>
        <end position="67"/>
    </location>
</feature>
<dbReference type="SUPFAM" id="SSF103473">
    <property type="entry name" value="MFS general substrate transporter"/>
    <property type="match status" value="1"/>
</dbReference>
<keyword evidence="1" id="KW-0812">Transmembrane</keyword>
<feature type="transmembrane region" description="Helical" evidence="1">
    <location>
        <begin position="180"/>
        <end position="196"/>
    </location>
</feature>
<feature type="transmembrane region" description="Helical" evidence="1">
    <location>
        <begin position="113"/>
        <end position="141"/>
    </location>
</feature>
<feature type="transmembrane region" description="Helical" evidence="1">
    <location>
        <begin position="147"/>
        <end position="168"/>
    </location>
</feature>
<proteinExistence type="predicted"/>
<sequence length="197" mass="21779">MPFATQILLGFLVKSIASFDDTLTRIPILSEMTQTPKGKVVFSIGTILALTAILIIAIFFSFLFDLIPFRRPVLAVLIAFLGLVVYFELLVPKEEPKLKQNISQLGSVTSTHLFRLLVAGFVISFITLLDDALVLVPLFIGDGRNKLITSIGVYIAAFLQIFLVIFFSRTIEKIKYKKELATASLLVLAFLVLVGVV</sequence>
<evidence type="ECO:0008006" key="4">
    <source>
        <dbReference type="Google" id="ProtNLM"/>
    </source>
</evidence>
<comment type="caution">
    <text evidence="2">The sequence shown here is derived from an EMBL/GenBank/DDBJ whole genome shotgun (WGS) entry which is preliminary data.</text>
</comment>
<keyword evidence="1" id="KW-1133">Transmembrane helix</keyword>
<dbReference type="InterPro" id="IPR036259">
    <property type="entry name" value="MFS_trans_sf"/>
</dbReference>
<dbReference type="Proteomes" id="UP000177169">
    <property type="component" value="Unassembled WGS sequence"/>
</dbReference>
<gene>
    <name evidence="2" type="ORF">A3D01_02885</name>
</gene>
<evidence type="ECO:0000313" key="3">
    <source>
        <dbReference type="Proteomes" id="UP000177169"/>
    </source>
</evidence>
<evidence type="ECO:0000313" key="2">
    <source>
        <dbReference type="EMBL" id="OGM32043.1"/>
    </source>
</evidence>
<accession>A0A1F7YXJ4</accession>
<organism evidence="2 3">
    <name type="scientific">Candidatus Woesebacteria bacterium RIFCSPHIGHO2_02_FULL_39_13</name>
    <dbReference type="NCBI Taxonomy" id="1802505"/>
    <lineage>
        <taxon>Bacteria</taxon>
        <taxon>Candidatus Woeseibacteriota</taxon>
    </lineage>
</organism>
<reference evidence="2 3" key="1">
    <citation type="journal article" date="2016" name="Nat. Commun.">
        <title>Thousands of microbial genomes shed light on interconnected biogeochemical processes in an aquifer system.</title>
        <authorList>
            <person name="Anantharaman K."/>
            <person name="Brown C.T."/>
            <person name="Hug L.A."/>
            <person name="Sharon I."/>
            <person name="Castelle C.J."/>
            <person name="Probst A.J."/>
            <person name="Thomas B.C."/>
            <person name="Singh A."/>
            <person name="Wilkins M.J."/>
            <person name="Karaoz U."/>
            <person name="Brodie E.L."/>
            <person name="Williams K.H."/>
            <person name="Hubbard S.S."/>
            <person name="Banfield J.F."/>
        </authorList>
    </citation>
    <scope>NUCLEOTIDE SEQUENCE [LARGE SCALE GENOMIC DNA]</scope>
</reference>
<dbReference type="EMBL" id="MGGR01000036">
    <property type="protein sequence ID" value="OGM32043.1"/>
    <property type="molecule type" value="Genomic_DNA"/>
</dbReference>
<feature type="transmembrane region" description="Helical" evidence="1">
    <location>
        <begin position="73"/>
        <end position="92"/>
    </location>
</feature>
<keyword evidence="1" id="KW-0472">Membrane</keyword>